<evidence type="ECO:0000256" key="1">
    <source>
        <dbReference type="SAM" id="Phobius"/>
    </source>
</evidence>
<keyword evidence="2" id="KW-0695">RNA-directed DNA polymerase</keyword>
<keyword evidence="1" id="KW-0472">Membrane</keyword>
<reference evidence="2" key="1">
    <citation type="submission" date="2020-08" db="EMBL/GenBank/DDBJ databases">
        <title>Multicomponent nature underlies the extraordinary mechanical properties of spider dragline silk.</title>
        <authorList>
            <person name="Kono N."/>
            <person name="Nakamura H."/>
            <person name="Mori M."/>
            <person name="Yoshida Y."/>
            <person name="Ohtoshi R."/>
            <person name="Malay A.D."/>
            <person name="Moran D.A.P."/>
            <person name="Tomita M."/>
            <person name="Numata K."/>
            <person name="Arakawa K."/>
        </authorList>
    </citation>
    <scope>NUCLEOTIDE SEQUENCE</scope>
</reference>
<dbReference type="Proteomes" id="UP000887013">
    <property type="component" value="Unassembled WGS sequence"/>
</dbReference>
<dbReference type="OrthoDB" id="6432884at2759"/>
<keyword evidence="1" id="KW-1133">Transmembrane helix</keyword>
<keyword evidence="2" id="KW-0548">Nucleotidyltransferase</keyword>
<feature type="transmembrane region" description="Helical" evidence="1">
    <location>
        <begin position="107"/>
        <end position="125"/>
    </location>
</feature>
<keyword evidence="1" id="KW-0812">Transmembrane</keyword>
<keyword evidence="3" id="KW-1185">Reference proteome</keyword>
<accession>A0A8X6Q5W3</accession>
<gene>
    <name evidence="2" type="primary">AVEN_13404_1</name>
    <name evidence="2" type="ORF">NPIL_398381</name>
</gene>
<evidence type="ECO:0000313" key="3">
    <source>
        <dbReference type="Proteomes" id="UP000887013"/>
    </source>
</evidence>
<organism evidence="2 3">
    <name type="scientific">Nephila pilipes</name>
    <name type="common">Giant wood spider</name>
    <name type="synonym">Nephila maculata</name>
    <dbReference type="NCBI Taxonomy" id="299642"/>
    <lineage>
        <taxon>Eukaryota</taxon>
        <taxon>Metazoa</taxon>
        <taxon>Ecdysozoa</taxon>
        <taxon>Arthropoda</taxon>
        <taxon>Chelicerata</taxon>
        <taxon>Arachnida</taxon>
        <taxon>Araneae</taxon>
        <taxon>Araneomorphae</taxon>
        <taxon>Entelegynae</taxon>
        <taxon>Araneoidea</taxon>
        <taxon>Nephilidae</taxon>
        <taxon>Nephila</taxon>
    </lineage>
</organism>
<proteinExistence type="predicted"/>
<dbReference type="GO" id="GO:0003964">
    <property type="term" value="F:RNA-directed DNA polymerase activity"/>
    <property type="evidence" value="ECO:0007669"/>
    <property type="project" value="UniProtKB-KW"/>
</dbReference>
<comment type="caution">
    <text evidence="2">The sequence shown here is derived from an EMBL/GenBank/DDBJ whole genome shotgun (WGS) entry which is preliminary data.</text>
</comment>
<dbReference type="EMBL" id="BMAW01123577">
    <property type="protein sequence ID" value="GFU03933.1"/>
    <property type="molecule type" value="Genomic_DNA"/>
</dbReference>
<sequence>MLNSFLYVDDLGYGANTAQEADELLYGNKGSKTDDISFKEIKNYLELYKLCINNIFDENTNCVKEISFLGMKGDPIEDKIKIDFKGVRESVDARVMKCHVMRAISNIFYAFDIVSLFVITVKILLREMWERCLMWDEELTFYLEKKRFSELEFISIERKYFESAEVKEISSYVFY</sequence>
<protein>
    <submittedName>
        <fullName evidence="2">Reverse transcriptase domain-containing protein</fullName>
    </submittedName>
</protein>
<keyword evidence="2" id="KW-0808">Transferase</keyword>
<dbReference type="AlphaFoldDB" id="A0A8X6Q5W3"/>
<evidence type="ECO:0000313" key="2">
    <source>
        <dbReference type="EMBL" id="GFU03933.1"/>
    </source>
</evidence>
<name>A0A8X6Q5W3_NEPPI</name>